<evidence type="ECO:0000313" key="8">
    <source>
        <dbReference type="EMBL" id="KAK9062251.1"/>
    </source>
</evidence>
<dbReference type="PANTHER" id="PTHR23354">
    <property type="entry name" value="NUCLEOLAR PROTEIN 7/ESTROGEN RECEPTOR COACTIVATOR-RELATED"/>
    <property type="match status" value="1"/>
</dbReference>
<comment type="similarity">
    <text evidence="2">Belongs to the OXR1 family.</text>
</comment>
<dbReference type="Proteomes" id="UP001408789">
    <property type="component" value="Unassembled WGS sequence"/>
</dbReference>
<keyword evidence="9" id="KW-1185">Reference proteome</keyword>
<dbReference type="PANTHER" id="PTHR23354:SF62">
    <property type="entry name" value="MUSTARD, ISOFORM V"/>
    <property type="match status" value="1"/>
</dbReference>
<dbReference type="InterPro" id="IPR006571">
    <property type="entry name" value="TLDc_dom"/>
</dbReference>
<dbReference type="PROSITE" id="PS51886">
    <property type="entry name" value="TLDC"/>
    <property type="match status" value="1"/>
</dbReference>
<dbReference type="Pfam" id="PF24068">
    <property type="entry name" value="TPD1_C"/>
    <property type="match status" value="1"/>
</dbReference>
<gene>
    <name evidence="8" type="ORF">SSX86_019437</name>
</gene>
<feature type="region of interest" description="Disordered" evidence="6">
    <location>
        <begin position="1"/>
        <end position="23"/>
    </location>
</feature>
<keyword evidence="3" id="KW-0732">Signal</keyword>
<feature type="region of interest" description="Disordered" evidence="6">
    <location>
        <begin position="108"/>
        <end position="132"/>
    </location>
</feature>
<feature type="region of interest" description="Disordered" evidence="6">
    <location>
        <begin position="35"/>
        <end position="73"/>
    </location>
</feature>
<organism evidence="8 9">
    <name type="scientific">Deinandra increscens subsp. villosa</name>
    <dbReference type="NCBI Taxonomy" id="3103831"/>
    <lineage>
        <taxon>Eukaryota</taxon>
        <taxon>Viridiplantae</taxon>
        <taxon>Streptophyta</taxon>
        <taxon>Embryophyta</taxon>
        <taxon>Tracheophyta</taxon>
        <taxon>Spermatophyta</taxon>
        <taxon>Magnoliopsida</taxon>
        <taxon>eudicotyledons</taxon>
        <taxon>Gunneridae</taxon>
        <taxon>Pentapetalae</taxon>
        <taxon>asterids</taxon>
        <taxon>campanulids</taxon>
        <taxon>Asterales</taxon>
        <taxon>Asteraceae</taxon>
        <taxon>Asteroideae</taxon>
        <taxon>Heliantheae alliance</taxon>
        <taxon>Madieae</taxon>
        <taxon>Madiinae</taxon>
        <taxon>Deinandra</taxon>
    </lineage>
</organism>
<feature type="compositionally biased region" description="Acidic residues" evidence="6">
    <location>
        <begin position="62"/>
        <end position="73"/>
    </location>
</feature>
<evidence type="ECO:0000259" key="7">
    <source>
        <dbReference type="PROSITE" id="PS51886"/>
    </source>
</evidence>
<dbReference type="AlphaFoldDB" id="A0AAP0GUL2"/>
<feature type="compositionally biased region" description="Low complexity" evidence="6">
    <location>
        <begin position="39"/>
        <end position="50"/>
    </location>
</feature>
<reference evidence="8 9" key="1">
    <citation type="submission" date="2024-04" db="EMBL/GenBank/DDBJ databases">
        <title>The reference genome of an endangered Asteraceae, Deinandra increscens subsp. villosa, native to the Central Coast of California.</title>
        <authorList>
            <person name="Guilliams M."/>
            <person name="Hasenstab-Lehman K."/>
            <person name="Meyer R."/>
            <person name="Mcevoy S."/>
        </authorList>
    </citation>
    <scope>NUCLEOTIDE SEQUENCE [LARGE SCALE GENOMIC DNA]</scope>
    <source>
        <tissue evidence="8">Leaf</tissue>
    </source>
</reference>
<evidence type="ECO:0000256" key="6">
    <source>
        <dbReference type="SAM" id="MobiDB-lite"/>
    </source>
</evidence>
<evidence type="ECO:0000256" key="4">
    <source>
        <dbReference type="ARBA" id="ARBA00023128"/>
    </source>
</evidence>
<feature type="region of interest" description="Disordered" evidence="6">
    <location>
        <begin position="148"/>
        <end position="197"/>
    </location>
</feature>
<comment type="subcellular location">
    <subcellularLocation>
        <location evidence="1">Mitochondrion</location>
    </subcellularLocation>
</comment>
<comment type="caution">
    <text evidence="8">The sequence shown here is derived from an EMBL/GenBank/DDBJ whole genome shotgun (WGS) entry which is preliminary data.</text>
</comment>
<accession>A0AAP0GUL2</accession>
<feature type="domain" description="TLDc" evidence="7">
    <location>
        <begin position="199"/>
        <end position="362"/>
    </location>
</feature>
<sequence length="561" mass="61124">MKLGRQQPQQERQRSTASIRSKAAHLVSDLTTVLLNPISDKSSSSSSGNSNETRRNTQQCSQEDDVPVLEDGPDTSSFTAFLYSFWSPGRSENKAEYANWSENESVAVEKNDSSSANGLTKENSGKKGIFSRGKQSIGKALSQAAKFGTGYRSHSSGKVNTESKGDDGKGTGSQFGEKEGVLAQNPSGPKLPSMSEPSQLMTEDTRAALYVALPVLSQGKKWVLLYSTWRHGISLSTLYRRSNLCSGLSLLVVGDRKGAVFGGLVEAPLRPSTKKRYQGSNNTFVFTNTSGCPVIFRPTGINRYFTLCSTEYLALGGGNHFALYLDSDLLNGSSLASETYGNSCLSRTQEFEVKEIELWGFVYASEYEETISMLRTEAPGICRCWTLASILPSNYPSTEEIEGARHISHLAMDNKSCIAFLLVVSLLFDDYSDWRVGSSFQCSKQNIDIIQGATDPLPSGIPTYTVMITNLCIPIRSSSSSSSSSTSSSDDDGKGCMVSELHLSCGWFSSARLINPNTFRRIAYDDCLVNNGNPIGPGQMISFQYANTYPYQMSVSSFQCS</sequence>
<dbReference type="EMBL" id="JBCNJP010000019">
    <property type="protein sequence ID" value="KAK9062251.1"/>
    <property type="molecule type" value="Genomic_DNA"/>
</dbReference>
<proteinExistence type="inferred from homology"/>
<name>A0AAP0GUL2_9ASTR</name>
<evidence type="ECO:0000256" key="2">
    <source>
        <dbReference type="ARBA" id="ARBA00009540"/>
    </source>
</evidence>
<feature type="compositionally biased region" description="Polar residues" evidence="6">
    <location>
        <begin position="113"/>
        <end position="122"/>
    </location>
</feature>
<dbReference type="SMART" id="SM00584">
    <property type="entry name" value="TLDc"/>
    <property type="match status" value="1"/>
</dbReference>
<evidence type="ECO:0000256" key="1">
    <source>
        <dbReference type="ARBA" id="ARBA00004173"/>
    </source>
</evidence>
<keyword evidence="4" id="KW-0496">Mitochondrion</keyword>
<dbReference type="GO" id="GO:0005739">
    <property type="term" value="C:mitochondrion"/>
    <property type="evidence" value="ECO:0007669"/>
    <property type="project" value="UniProtKB-SubCell"/>
</dbReference>
<dbReference type="InterPro" id="IPR040361">
    <property type="entry name" value="TPD1"/>
</dbReference>
<protein>
    <recommendedName>
        <fullName evidence="5">Oxidation resistance protein 1</fullName>
    </recommendedName>
</protein>
<feature type="compositionally biased region" description="Polar residues" evidence="6">
    <location>
        <begin position="1"/>
        <end position="19"/>
    </location>
</feature>
<evidence type="ECO:0000313" key="9">
    <source>
        <dbReference type="Proteomes" id="UP001408789"/>
    </source>
</evidence>
<evidence type="ECO:0000256" key="3">
    <source>
        <dbReference type="ARBA" id="ARBA00022729"/>
    </source>
</evidence>
<dbReference type="Pfam" id="PF07534">
    <property type="entry name" value="TLD"/>
    <property type="match status" value="1"/>
</dbReference>
<evidence type="ECO:0000256" key="5">
    <source>
        <dbReference type="ARBA" id="ARBA00040604"/>
    </source>
</evidence>